<reference evidence="8 9" key="1">
    <citation type="submission" date="2020-11" db="EMBL/GenBank/DDBJ databases">
        <authorList>
            <person name="Wallbank WR R."/>
            <person name="Pardo Diaz C."/>
            <person name="Kozak K."/>
            <person name="Martin S."/>
            <person name="Jiggins C."/>
            <person name="Moest M."/>
            <person name="Warren A I."/>
            <person name="Generalovic N T."/>
            <person name="Byers J.R.P. K."/>
            <person name="Montejo-Kovacevich G."/>
            <person name="Yen C E."/>
        </authorList>
    </citation>
    <scope>NUCLEOTIDE SEQUENCE [LARGE SCALE GENOMIC DNA]</scope>
</reference>
<name>A0A7R8YLW1_HERIL</name>
<keyword evidence="5" id="KW-0325">Glycoprotein</keyword>
<dbReference type="InterPro" id="IPR018114">
    <property type="entry name" value="TRYPSIN_HIS"/>
</dbReference>
<dbReference type="SUPFAM" id="SSF50494">
    <property type="entry name" value="Trypsin-like serine proteases"/>
    <property type="match status" value="1"/>
</dbReference>
<dbReference type="InterPro" id="IPR001254">
    <property type="entry name" value="Trypsin_dom"/>
</dbReference>
<dbReference type="EMBL" id="LR899009">
    <property type="protein sequence ID" value="CAD7077946.1"/>
    <property type="molecule type" value="Genomic_DNA"/>
</dbReference>
<dbReference type="AlphaFoldDB" id="A0A7R8YLW1"/>
<dbReference type="Gene3D" id="2.40.10.10">
    <property type="entry name" value="Trypsin-like serine proteases"/>
    <property type="match status" value="2"/>
</dbReference>
<feature type="domain" description="Peptidase S1" evidence="7">
    <location>
        <begin position="51"/>
        <end position="304"/>
    </location>
</feature>
<dbReference type="OrthoDB" id="9028152at2759"/>
<dbReference type="InterPro" id="IPR043504">
    <property type="entry name" value="Peptidase_S1_PA_chymotrypsin"/>
</dbReference>
<dbReference type="InterPro" id="IPR009003">
    <property type="entry name" value="Peptidase_S1_PA"/>
</dbReference>
<dbReference type="SMART" id="SM00020">
    <property type="entry name" value="Tryp_SPc"/>
    <property type="match status" value="1"/>
</dbReference>
<keyword evidence="9" id="KW-1185">Reference proteome</keyword>
<comment type="similarity">
    <text evidence="6">Belongs to the peptidase S1 family. CLIP subfamily.</text>
</comment>
<dbReference type="Pfam" id="PF00089">
    <property type="entry name" value="Trypsin"/>
    <property type="match status" value="1"/>
</dbReference>
<dbReference type="PANTHER" id="PTHR24256">
    <property type="entry name" value="TRYPTASE-RELATED"/>
    <property type="match status" value="1"/>
</dbReference>
<proteinExistence type="inferred from homology"/>
<evidence type="ECO:0000256" key="1">
    <source>
        <dbReference type="ARBA" id="ARBA00022729"/>
    </source>
</evidence>
<keyword evidence="3" id="KW-0865">Zymogen</keyword>
<keyword evidence="4" id="KW-1015">Disulfide bond</keyword>
<evidence type="ECO:0000313" key="8">
    <source>
        <dbReference type="EMBL" id="CAD7077946.1"/>
    </source>
</evidence>
<evidence type="ECO:0000256" key="5">
    <source>
        <dbReference type="ARBA" id="ARBA00023180"/>
    </source>
</evidence>
<dbReference type="GO" id="GO:0004252">
    <property type="term" value="F:serine-type endopeptidase activity"/>
    <property type="evidence" value="ECO:0007669"/>
    <property type="project" value="InterPro"/>
</dbReference>
<evidence type="ECO:0000256" key="3">
    <source>
        <dbReference type="ARBA" id="ARBA00023145"/>
    </source>
</evidence>
<dbReference type="PROSITE" id="PS00134">
    <property type="entry name" value="TRYPSIN_HIS"/>
    <property type="match status" value="1"/>
</dbReference>
<evidence type="ECO:0000256" key="2">
    <source>
        <dbReference type="ARBA" id="ARBA00022837"/>
    </source>
</evidence>
<dbReference type="GO" id="GO:0006508">
    <property type="term" value="P:proteolysis"/>
    <property type="evidence" value="ECO:0007669"/>
    <property type="project" value="InterPro"/>
</dbReference>
<evidence type="ECO:0000256" key="4">
    <source>
        <dbReference type="ARBA" id="ARBA00023157"/>
    </source>
</evidence>
<dbReference type="PRINTS" id="PR00722">
    <property type="entry name" value="CHYMOTRYPSIN"/>
</dbReference>
<dbReference type="InterPro" id="IPR001314">
    <property type="entry name" value="Peptidase_S1A"/>
</dbReference>
<dbReference type="PROSITE" id="PS50240">
    <property type="entry name" value="TRYPSIN_DOM"/>
    <property type="match status" value="1"/>
</dbReference>
<dbReference type="InterPro" id="IPR051487">
    <property type="entry name" value="Ser/Thr_Proteases_Immune/Dev"/>
</dbReference>
<protein>
    <recommendedName>
        <fullName evidence="7">Peptidase S1 domain-containing protein</fullName>
    </recommendedName>
</protein>
<keyword evidence="2" id="KW-0106">Calcium</keyword>
<dbReference type="FunFam" id="2.40.10.10:FF:000028">
    <property type="entry name" value="Serine protease easter"/>
    <property type="match status" value="1"/>
</dbReference>
<evidence type="ECO:0000256" key="6">
    <source>
        <dbReference type="ARBA" id="ARBA00024195"/>
    </source>
</evidence>
<dbReference type="Proteomes" id="UP000594454">
    <property type="component" value="Chromosome 1"/>
</dbReference>
<evidence type="ECO:0000259" key="7">
    <source>
        <dbReference type="PROSITE" id="PS50240"/>
    </source>
</evidence>
<sequence length="305" mass="34469">MCGYYILASADQGDYKRGLGRRRLSIADLIHRSYQKIFPELSDCCPMTLDRFDGDNSTYANSSTRLVLLHYINATGNSSFPCIGTIICRSYVLTAAHCVSGQFVKNFGNLSHIRLGQDATPNLQCQNKNCTRLATDKKIGGVIVHEGYNDTTRENDIALIRFEEPLSEFTSEIEPICLRWVHKPGALETSSNEKFSVIGCRPNSNARQNRTSNKQDITLFEREQCSSEYSKIHRIVTESQICGVRDDNRSTCNVNSGVPLVSYIDNCPILEGIMSFRKRRKNNNLPDVFIDIMAYEKWIEKNIVG</sequence>
<accession>A0A7R8YLW1</accession>
<keyword evidence="1" id="KW-0732">Signal</keyword>
<dbReference type="InParanoid" id="A0A7R8YLW1"/>
<gene>
    <name evidence="8" type="ORF">HERILL_LOCUS1244</name>
</gene>
<evidence type="ECO:0000313" key="9">
    <source>
        <dbReference type="Proteomes" id="UP000594454"/>
    </source>
</evidence>
<organism evidence="8 9">
    <name type="scientific">Hermetia illucens</name>
    <name type="common">Black soldier fly</name>
    <dbReference type="NCBI Taxonomy" id="343691"/>
    <lineage>
        <taxon>Eukaryota</taxon>
        <taxon>Metazoa</taxon>
        <taxon>Ecdysozoa</taxon>
        <taxon>Arthropoda</taxon>
        <taxon>Hexapoda</taxon>
        <taxon>Insecta</taxon>
        <taxon>Pterygota</taxon>
        <taxon>Neoptera</taxon>
        <taxon>Endopterygota</taxon>
        <taxon>Diptera</taxon>
        <taxon>Brachycera</taxon>
        <taxon>Stratiomyomorpha</taxon>
        <taxon>Stratiomyidae</taxon>
        <taxon>Hermetiinae</taxon>
        <taxon>Hermetia</taxon>
    </lineage>
</organism>